<keyword evidence="3" id="KW-0597">Phosphoprotein</keyword>
<comment type="caution">
    <text evidence="14">The sequence shown here is derived from an EMBL/GenBank/DDBJ whole genome shotgun (WGS) entry which is preliminary data.</text>
</comment>
<keyword evidence="11 12" id="KW-0472">Membrane</keyword>
<evidence type="ECO:0000256" key="7">
    <source>
        <dbReference type="ARBA" id="ARBA00022777"/>
    </source>
</evidence>
<keyword evidence="8" id="KW-0067">ATP-binding</keyword>
<dbReference type="AlphaFoldDB" id="A0A561E0K4"/>
<feature type="domain" description="HAMP" evidence="13">
    <location>
        <begin position="202"/>
        <end position="254"/>
    </location>
</feature>
<keyword evidence="6" id="KW-0547">Nucleotide-binding</keyword>
<dbReference type="InterPro" id="IPR003660">
    <property type="entry name" value="HAMP_dom"/>
</dbReference>
<keyword evidence="7 14" id="KW-0418">Kinase</keyword>
<evidence type="ECO:0000256" key="9">
    <source>
        <dbReference type="ARBA" id="ARBA00022989"/>
    </source>
</evidence>
<dbReference type="Pfam" id="PF02518">
    <property type="entry name" value="HATPase_c"/>
    <property type="match status" value="1"/>
</dbReference>
<dbReference type="PROSITE" id="PS50885">
    <property type="entry name" value="HAMP"/>
    <property type="match status" value="1"/>
</dbReference>
<evidence type="ECO:0000256" key="11">
    <source>
        <dbReference type="ARBA" id="ARBA00023136"/>
    </source>
</evidence>
<evidence type="ECO:0000256" key="6">
    <source>
        <dbReference type="ARBA" id="ARBA00022741"/>
    </source>
</evidence>
<comment type="subcellular location">
    <subcellularLocation>
        <location evidence="1">Cell membrane</location>
        <topology evidence="1">Multi-pass membrane protein</topology>
    </subcellularLocation>
</comment>
<dbReference type="Gene3D" id="6.10.340.10">
    <property type="match status" value="1"/>
</dbReference>
<keyword evidence="2" id="KW-1003">Cell membrane</keyword>
<keyword evidence="15" id="KW-1185">Reference proteome</keyword>
<keyword evidence="4" id="KW-0808">Transferase</keyword>
<protein>
    <submittedName>
        <fullName evidence="14">Two-component system sensor histidine kinase YesM</fullName>
    </submittedName>
</protein>
<name>A0A561E0K4_9BACI</name>
<evidence type="ECO:0000256" key="3">
    <source>
        <dbReference type="ARBA" id="ARBA00022553"/>
    </source>
</evidence>
<dbReference type="PANTHER" id="PTHR34220">
    <property type="entry name" value="SENSOR HISTIDINE KINASE YPDA"/>
    <property type="match status" value="1"/>
</dbReference>
<evidence type="ECO:0000259" key="13">
    <source>
        <dbReference type="PROSITE" id="PS50885"/>
    </source>
</evidence>
<dbReference type="InterPro" id="IPR010559">
    <property type="entry name" value="Sig_transdc_His_kin_internal"/>
</dbReference>
<dbReference type="SUPFAM" id="SSF158472">
    <property type="entry name" value="HAMP domain-like"/>
    <property type="match status" value="1"/>
</dbReference>
<evidence type="ECO:0000256" key="5">
    <source>
        <dbReference type="ARBA" id="ARBA00022692"/>
    </source>
</evidence>
<evidence type="ECO:0000313" key="14">
    <source>
        <dbReference type="EMBL" id="TWE09120.1"/>
    </source>
</evidence>
<dbReference type="InterPro" id="IPR036890">
    <property type="entry name" value="HATPase_C_sf"/>
</dbReference>
<keyword evidence="9 12" id="KW-1133">Transmembrane helix</keyword>
<dbReference type="Proteomes" id="UP000319671">
    <property type="component" value="Unassembled WGS sequence"/>
</dbReference>
<accession>A0A561E0K4</accession>
<dbReference type="SUPFAM" id="SSF55874">
    <property type="entry name" value="ATPase domain of HSP90 chaperone/DNA topoisomerase II/histidine kinase"/>
    <property type="match status" value="1"/>
</dbReference>
<feature type="transmembrane region" description="Helical" evidence="12">
    <location>
        <begin position="183"/>
        <end position="204"/>
    </location>
</feature>
<dbReference type="EMBL" id="VIVN01000001">
    <property type="protein sequence ID" value="TWE09120.1"/>
    <property type="molecule type" value="Genomic_DNA"/>
</dbReference>
<dbReference type="Gene3D" id="3.30.565.10">
    <property type="entry name" value="Histidine kinase-like ATPase, C-terminal domain"/>
    <property type="match status" value="1"/>
</dbReference>
<dbReference type="Pfam" id="PF06580">
    <property type="entry name" value="His_kinase"/>
    <property type="match status" value="1"/>
</dbReference>
<keyword evidence="5 12" id="KW-0812">Transmembrane</keyword>
<dbReference type="GO" id="GO:0005524">
    <property type="term" value="F:ATP binding"/>
    <property type="evidence" value="ECO:0007669"/>
    <property type="project" value="UniProtKB-KW"/>
</dbReference>
<dbReference type="InterPro" id="IPR050640">
    <property type="entry name" value="Bact_2-comp_sensor_kinase"/>
</dbReference>
<proteinExistence type="predicted"/>
<evidence type="ECO:0000313" key="15">
    <source>
        <dbReference type="Proteomes" id="UP000319671"/>
    </source>
</evidence>
<evidence type="ECO:0000256" key="1">
    <source>
        <dbReference type="ARBA" id="ARBA00004651"/>
    </source>
</evidence>
<sequence>MDNKGEEAFLQPFKKNSVLKKSFWYPYLDPKGSIVWSANKVLYQTEDGKKALVNGISGIRMIKDYDAPRKNIGYMFMIIPKEATESVIGNDLINHSNKIQIIDQLGNIVYSTDSSEFGKKLSKSLWADVHATKHNGSIKKKDVQGKEMYISSYTSTYSNWTVVTYINIADTVKDLNTIKKSTILIGIFGIMASLLLTAFFSWSLSKPIRSLALRLSKIKRGNTLPHRGQANNREVEILYKSFNSMLNDLEETIKILSYKQIREEQAQLIAMKAQFQPHFLYNSLNTIYYNAIMEKQNKVAHMVLSLSDLLRYSIQPGSDFVALREDLEQLNRFIELQRYRYEDKLQVEINVEDALHHIPIMKLLLQPIVENAISHGLESVKGRPWIIQISITKEENLLQFVIEDNGIGMSEAEMKKALEFDRDRNELDEKILHTGVGLPNLQHRIKLIYGDQYGLHLSPSVLGGLKVQFNIPILINKMIGGLEDENNVSR</sequence>
<dbReference type="SMART" id="SM00387">
    <property type="entry name" value="HATPase_c"/>
    <property type="match status" value="1"/>
</dbReference>
<dbReference type="PANTHER" id="PTHR34220:SF11">
    <property type="entry name" value="SENSOR PROTEIN KINASE HPTS"/>
    <property type="match status" value="1"/>
</dbReference>
<dbReference type="GO" id="GO:0005886">
    <property type="term" value="C:plasma membrane"/>
    <property type="evidence" value="ECO:0007669"/>
    <property type="project" value="UniProtKB-SubCell"/>
</dbReference>
<dbReference type="GO" id="GO:0000155">
    <property type="term" value="F:phosphorelay sensor kinase activity"/>
    <property type="evidence" value="ECO:0007669"/>
    <property type="project" value="InterPro"/>
</dbReference>
<evidence type="ECO:0000256" key="10">
    <source>
        <dbReference type="ARBA" id="ARBA00023012"/>
    </source>
</evidence>
<reference evidence="14 15" key="1">
    <citation type="submission" date="2019-06" db="EMBL/GenBank/DDBJ databases">
        <title>Sorghum-associated microbial communities from plants grown in Nebraska, USA.</title>
        <authorList>
            <person name="Schachtman D."/>
        </authorList>
    </citation>
    <scope>NUCLEOTIDE SEQUENCE [LARGE SCALE GENOMIC DNA]</scope>
    <source>
        <strain evidence="14 15">2482</strain>
    </source>
</reference>
<dbReference type="InterPro" id="IPR003594">
    <property type="entry name" value="HATPase_dom"/>
</dbReference>
<evidence type="ECO:0000256" key="12">
    <source>
        <dbReference type="SAM" id="Phobius"/>
    </source>
</evidence>
<organism evidence="14 15">
    <name type="scientific">Neobacillus bataviensis</name>
    <dbReference type="NCBI Taxonomy" id="220685"/>
    <lineage>
        <taxon>Bacteria</taxon>
        <taxon>Bacillati</taxon>
        <taxon>Bacillota</taxon>
        <taxon>Bacilli</taxon>
        <taxon>Bacillales</taxon>
        <taxon>Bacillaceae</taxon>
        <taxon>Neobacillus</taxon>
    </lineage>
</organism>
<keyword evidence="10" id="KW-0902">Two-component regulatory system</keyword>
<gene>
    <name evidence="14" type="ORF">FB550_1011152</name>
</gene>
<evidence type="ECO:0000256" key="4">
    <source>
        <dbReference type="ARBA" id="ARBA00022679"/>
    </source>
</evidence>
<evidence type="ECO:0000256" key="2">
    <source>
        <dbReference type="ARBA" id="ARBA00022475"/>
    </source>
</evidence>
<evidence type="ECO:0000256" key="8">
    <source>
        <dbReference type="ARBA" id="ARBA00022840"/>
    </source>
</evidence>
<dbReference type="CDD" id="cd06225">
    <property type="entry name" value="HAMP"/>
    <property type="match status" value="1"/>
</dbReference>